<feature type="transmembrane region" description="Helical" evidence="1">
    <location>
        <begin position="24"/>
        <end position="44"/>
    </location>
</feature>
<organism evidence="2">
    <name type="scientific">marine sediment metagenome</name>
    <dbReference type="NCBI Taxonomy" id="412755"/>
    <lineage>
        <taxon>unclassified sequences</taxon>
        <taxon>metagenomes</taxon>
        <taxon>ecological metagenomes</taxon>
    </lineage>
</organism>
<keyword evidence="1" id="KW-0812">Transmembrane</keyword>
<proteinExistence type="predicted"/>
<comment type="caution">
    <text evidence="2">The sequence shown here is derived from an EMBL/GenBank/DDBJ whole genome shotgun (WGS) entry which is preliminary data.</text>
</comment>
<dbReference type="AlphaFoldDB" id="X0TFE6"/>
<evidence type="ECO:0000313" key="2">
    <source>
        <dbReference type="EMBL" id="GAF92293.1"/>
    </source>
</evidence>
<dbReference type="EMBL" id="BARS01014326">
    <property type="protein sequence ID" value="GAF92293.1"/>
    <property type="molecule type" value="Genomic_DNA"/>
</dbReference>
<gene>
    <name evidence="2" type="ORF">S01H1_24240</name>
</gene>
<evidence type="ECO:0000256" key="1">
    <source>
        <dbReference type="SAM" id="Phobius"/>
    </source>
</evidence>
<feature type="non-terminal residue" evidence="2">
    <location>
        <position position="77"/>
    </location>
</feature>
<reference evidence="2" key="1">
    <citation type="journal article" date="2014" name="Front. Microbiol.">
        <title>High frequency of phylogenetically diverse reductive dehalogenase-homologous genes in deep subseafloor sedimentary metagenomes.</title>
        <authorList>
            <person name="Kawai M."/>
            <person name="Futagami T."/>
            <person name="Toyoda A."/>
            <person name="Takaki Y."/>
            <person name="Nishi S."/>
            <person name="Hori S."/>
            <person name="Arai W."/>
            <person name="Tsubouchi T."/>
            <person name="Morono Y."/>
            <person name="Uchiyama I."/>
            <person name="Ito T."/>
            <person name="Fujiyama A."/>
            <person name="Inagaki F."/>
            <person name="Takami H."/>
        </authorList>
    </citation>
    <scope>NUCLEOTIDE SEQUENCE</scope>
    <source>
        <strain evidence="2">Expedition CK06-06</strain>
    </source>
</reference>
<keyword evidence="1" id="KW-1133">Transmembrane helix</keyword>
<protein>
    <submittedName>
        <fullName evidence="2">Uncharacterized protein</fullName>
    </submittedName>
</protein>
<name>X0TFE6_9ZZZZ</name>
<keyword evidence="1" id="KW-0472">Membrane</keyword>
<accession>X0TFE6</accession>
<sequence>RRQEEHEKRRSPDHRAMYSKDETAVSVLSRALAALAALLLILSASSPGPSEDDAFGAEYAPLVSAIKTVVKEQTIGD</sequence>
<feature type="non-terminal residue" evidence="2">
    <location>
        <position position="1"/>
    </location>
</feature>